<dbReference type="OrthoDB" id="7358785at2"/>
<proteinExistence type="predicted"/>
<dbReference type="InterPro" id="IPR009057">
    <property type="entry name" value="Homeodomain-like_sf"/>
</dbReference>
<dbReference type="Proteomes" id="UP000051673">
    <property type="component" value="Unassembled WGS sequence"/>
</dbReference>
<reference evidence="5 6" key="1">
    <citation type="journal article" date="2015" name="Genome Announc.">
        <title>Expanding the biotechnology potential of lactobacilli through comparative genomics of 213 strains and associated genera.</title>
        <authorList>
            <person name="Sun Z."/>
            <person name="Harris H.M."/>
            <person name="McCann A."/>
            <person name="Guo C."/>
            <person name="Argimon S."/>
            <person name="Zhang W."/>
            <person name="Yang X."/>
            <person name="Jeffery I.B."/>
            <person name="Cooney J.C."/>
            <person name="Kagawa T.F."/>
            <person name="Liu W."/>
            <person name="Song Y."/>
            <person name="Salvetti E."/>
            <person name="Wrobel A."/>
            <person name="Rasinkangas P."/>
            <person name="Parkhill J."/>
            <person name="Rea M.C."/>
            <person name="O'Sullivan O."/>
            <person name="Ritari J."/>
            <person name="Douillard F.P."/>
            <person name="Paul Ross R."/>
            <person name="Yang R."/>
            <person name="Briner A.E."/>
            <person name="Felis G.E."/>
            <person name="de Vos W.M."/>
            <person name="Barrangou R."/>
            <person name="Klaenhammer T.R."/>
            <person name="Caufield P.W."/>
            <person name="Cui Y."/>
            <person name="Zhang H."/>
            <person name="O'Toole P.W."/>
        </authorList>
    </citation>
    <scope>NUCLEOTIDE SEQUENCE [LARGE SCALE GENOMIC DNA]</scope>
    <source>
        <strain evidence="5 6">DSM 20014</strain>
    </source>
</reference>
<accession>A0A0R2JRW2</accession>
<dbReference type="Pfam" id="PF03592">
    <property type="entry name" value="Terminase_2"/>
    <property type="match status" value="1"/>
</dbReference>
<dbReference type="Gene3D" id="1.10.10.1400">
    <property type="entry name" value="Terminase, small subunit, N-terminal DNA-binding domain, HTH motif"/>
    <property type="match status" value="1"/>
</dbReference>
<dbReference type="PATRIC" id="fig|1620.3.peg.47"/>
<dbReference type="STRING" id="1620.IV67_GL000044"/>
<dbReference type="GO" id="GO:0051276">
    <property type="term" value="P:chromosome organization"/>
    <property type="evidence" value="ECO:0007669"/>
    <property type="project" value="InterPro"/>
</dbReference>
<evidence type="ECO:0000256" key="1">
    <source>
        <dbReference type="ARBA" id="ARBA00022612"/>
    </source>
</evidence>
<evidence type="ECO:0000313" key="6">
    <source>
        <dbReference type="Proteomes" id="UP000051673"/>
    </source>
</evidence>
<evidence type="ECO:0000259" key="4">
    <source>
        <dbReference type="Pfam" id="PF06056"/>
    </source>
</evidence>
<dbReference type="PANTHER" id="PTHR41328">
    <property type="entry name" value="TERMINASE SMALL SUBUNIT-RELATED"/>
    <property type="match status" value="1"/>
</dbReference>
<evidence type="ECO:0000313" key="5">
    <source>
        <dbReference type="EMBL" id="KRN77255.1"/>
    </source>
</evidence>
<comment type="caution">
    <text evidence="5">The sequence shown here is derived from an EMBL/GenBank/DDBJ whole genome shotgun (WGS) entry which is preliminary data.</text>
</comment>
<evidence type="ECO:0000256" key="3">
    <source>
        <dbReference type="SAM" id="MobiDB-lite"/>
    </source>
</evidence>
<dbReference type="InterPro" id="IPR005335">
    <property type="entry name" value="Terminase_ssu"/>
</dbReference>
<dbReference type="EMBL" id="JQCD01000022">
    <property type="protein sequence ID" value="KRN77255.1"/>
    <property type="molecule type" value="Genomic_DNA"/>
</dbReference>
<dbReference type="RefSeq" id="WP_057787121.1">
    <property type="nucleotide sequence ID" value="NZ_JQCD01000022.1"/>
</dbReference>
<dbReference type="PANTHER" id="PTHR41328:SF2">
    <property type="entry name" value="TERMINASE SMALL SUBUNIT"/>
    <property type="match status" value="1"/>
</dbReference>
<dbReference type="InterPro" id="IPR038713">
    <property type="entry name" value="Terminase_Gp1_N_sf"/>
</dbReference>
<keyword evidence="6" id="KW-1185">Reference proteome</keyword>
<dbReference type="InterPro" id="IPR010332">
    <property type="entry name" value="ATPase_terminase-su_N"/>
</dbReference>
<name>A0A0R2JRW2_9LACO</name>
<dbReference type="AlphaFoldDB" id="A0A0R2JRW2"/>
<evidence type="ECO:0000256" key="2">
    <source>
        <dbReference type="ARBA" id="ARBA00023219"/>
    </source>
</evidence>
<dbReference type="Gene3D" id="1.10.10.60">
    <property type="entry name" value="Homeodomain-like"/>
    <property type="match status" value="1"/>
</dbReference>
<sequence>MDVKEQAKEDYLAGMKIKDIANKIGKSASTIRSWKSRYKWDDEPITDNAPPKSIATERNKNATQRKNVATSHETQKALDELDESALTDKQKAFAMEYVRLSNATQAYINAYDSTYNTAKTAGPRMLENVGVQSAISKLRKAKLKELSIGVFDLVEDLAKEARADIGNFVEFGQYDELVTDSDKNVKLDTNDEPIKQHNSWVQFKDKDKVDTSLIKSISTGKDGPHIELHDRDKARKQLIEYLNSRDVGSGVTVNVTIPEDSEDGS</sequence>
<keyword evidence="2" id="KW-0231">Viral genome packaging</keyword>
<dbReference type="SUPFAM" id="SSF46689">
    <property type="entry name" value="Homeodomain-like"/>
    <property type="match status" value="1"/>
</dbReference>
<dbReference type="InterPro" id="IPR052404">
    <property type="entry name" value="SPP1-like_terminase"/>
</dbReference>
<feature type="domain" description="Terminase ATPase subunit N-terminal" evidence="4">
    <location>
        <begin position="2"/>
        <end position="42"/>
    </location>
</feature>
<organism evidence="5 6">
    <name type="scientific">Weissella minor</name>
    <dbReference type="NCBI Taxonomy" id="1620"/>
    <lineage>
        <taxon>Bacteria</taxon>
        <taxon>Bacillati</taxon>
        <taxon>Bacillota</taxon>
        <taxon>Bacilli</taxon>
        <taxon>Lactobacillales</taxon>
        <taxon>Lactobacillaceae</taxon>
        <taxon>Weissella</taxon>
    </lineage>
</organism>
<feature type="compositionally biased region" description="Polar residues" evidence="3">
    <location>
        <begin position="61"/>
        <end position="72"/>
    </location>
</feature>
<protein>
    <recommendedName>
        <fullName evidence="4">Terminase ATPase subunit N-terminal domain-containing protein</fullName>
    </recommendedName>
</protein>
<keyword evidence="1" id="KW-1188">Viral release from host cell</keyword>
<dbReference type="Pfam" id="PF06056">
    <property type="entry name" value="Terminase_5"/>
    <property type="match status" value="1"/>
</dbReference>
<gene>
    <name evidence="5" type="ORF">IV67_GL000044</name>
</gene>
<feature type="region of interest" description="Disordered" evidence="3">
    <location>
        <begin position="40"/>
        <end position="74"/>
    </location>
</feature>